<proteinExistence type="predicted"/>
<organism evidence="1 2">
    <name type="scientific">Staphylococcus canis</name>
    <dbReference type="NCBI Taxonomy" id="2724942"/>
    <lineage>
        <taxon>Bacteria</taxon>
        <taxon>Bacillati</taxon>
        <taxon>Bacillota</taxon>
        <taxon>Bacilli</taxon>
        <taxon>Bacillales</taxon>
        <taxon>Staphylococcaceae</taxon>
        <taxon>Staphylococcus</taxon>
    </lineage>
</organism>
<dbReference type="InterPro" id="IPR015231">
    <property type="entry name" value="DUF1934"/>
</dbReference>
<comment type="caution">
    <text evidence="1">The sequence shown here is derived from an EMBL/GenBank/DDBJ whole genome shotgun (WGS) entry which is preliminary data.</text>
</comment>
<dbReference type="Pfam" id="PF09148">
    <property type="entry name" value="DUF1934"/>
    <property type="match status" value="1"/>
</dbReference>
<accession>A0ABS0T9H7</accession>
<gene>
    <name evidence="1" type="ORF">HHH54_05790</name>
</gene>
<dbReference type="InterPro" id="IPR012674">
    <property type="entry name" value="Calycin"/>
</dbReference>
<dbReference type="RefSeq" id="WP_198617895.1">
    <property type="nucleotide sequence ID" value="NZ_JABANU010000012.1"/>
</dbReference>
<reference evidence="1 2" key="1">
    <citation type="submission" date="2020-04" db="EMBL/GenBank/DDBJ databases">
        <title>Staphylococcus species from domestic dog.</title>
        <authorList>
            <person name="Paterson G.K."/>
        </authorList>
    </citation>
    <scope>NUCLEOTIDE SEQUENCE [LARGE SCALE GENOMIC DNA]</scope>
    <source>
        <strain evidence="1 2">H16/1A</strain>
    </source>
</reference>
<dbReference type="SUPFAM" id="SSF50814">
    <property type="entry name" value="Lipocalins"/>
    <property type="match status" value="1"/>
</dbReference>
<dbReference type="Proteomes" id="UP000751852">
    <property type="component" value="Unassembled WGS sequence"/>
</dbReference>
<evidence type="ECO:0000313" key="1">
    <source>
        <dbReference type="EMBL" id="MBI5975112.1"/>
    </source>
</evidence>
<dbReference type="Gene3D" id="2.40.128.20">
    <property type="match status" value="1"/>
</dbReference>
<keyword evidence="2" id="KW-1185">Reference proteome</keyword>
<evidence type="ECO:0000313" key="2">
    <source>
        <dbReference type="Proteomes" id="UP000751852"/>
    </source>
</evidence>
<dbReference type="EMBL" id="JABANU010000012">
    <property type="protein sequence ID" value="MBI5975112.1"/>
    <property type="molecule type" value="Genomic_DNA"/>
</dbReference>
<protein>
    <submittedName>
        <fullName evidence="1">DUF1934 family protein</fullName>
    </submittedName>
</protein>
<sequence>MERHVDIKTRQIVKQNEQKEKFIHQTQGIWMKKKSEYIRFEEQVEDTHVNVTIKFVDNGVKIIRKGDINMTLHFVEGHDTVTYYHIPEGKMVFTVHTLSILHFVTDEGGKLKVHYELYQDDEKMGVYQYEMTYKES</sequence>
<name>A0ABS0T9H7_9STAP</name>